<dbReference type="VEuPathDB" id="FungiDB:HMPREF1120_05947"/>
<dbReference type="InterPro" id="IPR044780">
    <property type="entry name" value="Heh2/Src1"/>
</dbReference>
<feature type="compositionally biased region" description="Basic and acidic residues" evidence="7">
    <location>
        <begin position="171"/>
        <end position="185"/>
    </location>
</feature>
<protein>
    <recommendedName>
        <fullName evidence="12">Sister chromatid separation protein</fullName>
    </recommendedName>
</protein>
<keyword evidence="4" id="KW-1133">Transmembrane helix</keyword>
<dbReference type="CDD" id="cd12935">
    <property type="entry name" value="LEM_like"/>
    <property type="match status" value="1"/>
</dbReference>
<evidence type="ECO:0000313" key="11">
    <source>
        <dbReference type="Proteomes" id="UP000007304"/>
    </source>
</evidence>
<keyword evidence="5" id="KW-0472">Membrane</keyword>
<evidence type="ECO:0000256" key="2">
    <source>
        <dbReference type="ARBA" id="ARBA00022553"/>
    </source>
</evidence>
<evidence type="ECO:0008006" key="12">
    <source>
        <dbReference type="Google" id="ProtNLM"/>
    </source>
</evidence>
<keyword evidence="2" id="KW-0597">Phosphoprotein</keyword>
<dbReference type="Proteomes" id="UP000007304">
    <property type="component" value="Unassembled WGS sequence"/>
</dbReference>
<organism evidence="10 11">
    <name type="scientific">Exophiala dermatitidis (strain ATCC 34100 / CBS 525.76 / NIH/UT8656)</name>
    <name type="common">Black yeast</name>
    <name type="synonym">Wangiella dermatitidis</name>
    <dbReference type="NCBI Taxonomy" id="858893"/>
    <lineage>
        <taxon>Eukaryota</taxon>
        <taxon>Fungi</taxon>
        <taxon>Dikarya</taxon>
        <taxon>Ascomycota</taxon>
        <taxon>Pezizomycotina</taxon>
        <taxon>Eurotiomycetes</taxon>
        <taxon>Chaetothyriomycetidae</taxon>
        <taxon>Chaetothyriales</taxon>
        <taxon>Herpotrichiellaceae</taxon>
        <taxon>Exophiala</taxon>
    </lineage>
</organism>
<comment type="subcellular location">
    <subcellularLocation>
        <location evidence="1">Nucleus inner membrane</location>
    </subcellularLocation>
</comment>
<feature type="compositionally biased region" description="Low complexity" evidence="7">
    <location>
        <begin position="199"/>
        <end position="212"/>
    </location>
</feature>
<dbReference type="AlphaFoldDB" id="H6C2K8"/>
<dbReference type="GO" id="GO:0005637">
    <property type="term" value="C:nuclear inner membrane"/>
    <property type="evidence" value="ECO:0007669"/>
    <property type="project" value="UniProtKB-SubCell"/>
</dbReference>
<keyword evidence="6" id="KW-0539">Nucleus</keyword>
<dbReference type="Gene3D" id="1.10.10.1180">
    <property type="entry name" value="MAN1, winged-helix domain"/>
    <property type="match status" value="1"/>
</dbReference>
<gene>
    <name evidence="10" type="ORF">HMPREF1120_05947</name>
</gene>
<dbReference type="Pfam" id="PF09402">
    <property type="entry name" value="MSC"/>
    <property type="match status" value="1"/>
</dbReference>
<dbReference type="InParanoid" id="H6C2K8"/>
<feature type="compositionally biased region" description="Polar residues" evidence="7">
    <location>
        <begin position="236"/>
        <end position="257"/>
    </location>
</feature>
<proteinExistence type="predicted"/>
<dbReference type="PANTHER" id="PTHR47808:SF2">
    <property type="entry name" value="LEM DOMAIN-CONTAINING PROTEIN 2"/>
    <property type="match status" value="1"/>
</dbReference>
<dbReference type="OMA" id="KWECGEL"/>
<dbReference type="OrthoDB" id="2503928at2759"/>
<feature type="compositionally biased region" description="Basic and acidic residues" evidence="7">
    <location>
        <begin position="142"/>
        <end position="154"/>
    </location>
</feature>
<dbReference type="GO" id="GO:0071763">
    <property type="term" value="P:nuclear membrane organization"/>
    <property type="evidence" value="ECO:0007669"/>
    <property type="project" value="TreeGrafter"/>
</dbReference>
<feature type="region of interest" description="Disordered" evidence="7">
    <location>
        <begin position="441"/>
        <end position="463"/>
    </location>
</feature>
<dbReference type="HOGENOM" id="CLU_010838_2_0_1"/>
<evidence type="ECO:0000256" key="3">
    <source>
        <dbReference type="ARBA" id="ARBA00022692"/>
    </source>
</evidence>
<name>H6C2K8_EXODN</name>
<keyword evidence="11" id="KW-1185">Reference proteome</keyword>
<evidence type="ECO:0000259" key="9">
    <source>
        <dbReference type="Pfam" id="PF12949"/>
    </source>
</evidence>
<dbReference type="Pfam" id="PF12949">
    <property type="entry name" value="HeH"/>
    <property type="match status" value="1"/>
</dbReference>
<dbReference type="EMBL" id="JH226134">
    <property type="protein sequence ID" value="EHY57927.1"/>
    <property type="molecule type" value="Genomic_DNA"/>
</dbReference>
<evidence type="ECO:0000256" key="7">
    <source>
        <dbReference type="SAM" id="MobiDB-lite"/>
    </source>
</evidence>
<evidence type="ECO:0000259" key="8">
    <source>
        <dbReference type="Pfam" id="PF09402"/>
    </source>
</evidence>
<feature type="compositionally biased region" description="Basic and acidic residues" evidence="7">
    <location>
        <begin position="275"/>
        <end position="284"/>
    </location>
</feature>
<feature type="compositionally biased region" description="Low complexity" evidence="7">
    <location>
        <begin position="112"/>
        <end position="130"/>
    </location>
</feature>
<keyword evidence="3" id="KW-0812">Transmembrane</keyword>
<dbReference type="GO" id="GO:0005783">
    <property type="term" value="C:endoplasmic reticulum"/>
    <property type="evidence" value="ECO:0007669"/>
    <property type="project" value="TreeGrafter"/>
</dbReference>
<accession>H6C2K8</accession>
<feature type="domain" description="Man1/Src1-like C-terminal" evidence="8">
    <location>
        <begin position="317"/>
        <end position="664"/>
    </location>
</feature>
<feature type="region of interest" description="Disordered" evidence="7">
    <location>
        <begin position="67"/>
        <end position="308"/>
    </location>
</feature>
<dbReference type="PANTHER" id="PTHR47808">
    <property type="entry name" value="INNER NUCLEAR MEMBRANE PROTEIN HEH2-RELATED"/>
    <property type="match status" value="1"/>
</dbReference>
<dbReference type="RefSeq" id="XP_009158387.1">
    <property type="nucleotide sequence ID" value="XM_009160139.1"/>
</dbReference>
<dbReference type="GeneID" id="20310586"/>
<evidence type="ECO:0000256" key="4">
    <source>
        <dbReference type="ARBA" id="ARBA00022989"/>
    </source>
</evidence>
<dbReference type="FunCoup" id="H6C2K8">
    <property type="interactions" value="53"/>
</dbReference>
<feature type="region of interest" description="Disordered" evidence="7">
    <location>
        <begin position="678"/>
        <end position="708"/>
    </location>
</feature>
<evidence type="ECO:0000256" key="1">
    <source>
        <dbReference type="ARBA" id="ARBA00004540"/>
    </source>
</evidence>
<dbReference type="InterPro" id="IPR018996">
    <property type="entry name" value="Man1/Src1-like_C"/>
</dbReference>
<dbReference type="InterPro" id="IPR025856">
    <property type="entry name" value="HeH/LEM_domain"/>
</dbReference>
<dbReference type="GO" id="GO:0003682">
    <property type="term" value="F:chromatin binding"/>
    <property type="evidence" value="ECO:0007669"/>
    <property type="project" value="InterPro"/>
</dbReference>
<dbReference type="eggNOG" id="ENOG502QVG5">
    <property type="taxonomic scope" value="Eukaryota"/>
</dbReference>
<evidence type="ECO:0000256" key="5">
    <source>
        <dbReference type="ARBA" id="ARBA00023136"/>
    </source>
</evidence>
<feature type="compositionally biased region" description="Gly residues" evidence="7">
    <location>
        <begin position="678"/>
        <end position="692"/>
    </location>
</feature>
<feature type="compositionally biased region" description="Low complexity" evidence="7">
    <location>
        <begin position="443"/>
        <end position="457"/>
    </location>
</feature>
<sequence>MADEDELYYLQPGFDLNSLTIPKIRAILVSHNVPYPASAKKGQLLEILEQEVLPNSNKLLKAQARVRRTSKGITDVPSSQEGTVDGDDEDDRQLMPPPPAPKTPRSRKSKADLAAADSVAATPSTSLRPKSTSRRRTTRTPRASDTEPEIERSTRKPRKSVPAQPVLEPSVKIEEPDLGLKRESLESGASPFSDENPFQSGSSPPSGSNRRQSASRSRKSLTATSTKKTPGRRRQTTSPPVDSEVSGPTRSKSTRLSSGEREDSVPVTEEFTPDAARELAEAERNGQVLPARTSTLVRRKKKQPPSTIAKTAPWAVLTTVMAALGAWYRQEKINVGYCGVGEPSWSLASNPHIPSWVHESFQPACEPCPQHAICYPNMQVQCETDFVLKPHPLSLNGIVPLPPTCEPDSEKERRIKAVADRAIEELRERRAVYECGGDHITSSKKSAVTSSSPKASTQQPVTKTKLSKLEVDVEELKQTVSSARRKGLTPDEFEDLWRGALGDIMNRDEVTVTRDGSGKILLSSSSLARLPLACAVRRSVLRTITQHRVPLAVLMMVVSGLLYGRHKIIAYRQATAQIPGLVATTLDRLATQAALKEDGRASEAFISVSQLRDDVLRNVFSASERERVWQNVRKIVEGNANVRAATREGGKTGEWSRVWEWIGPLDLAPGLEGRRSGGGGLLTNGGLGGADGSGSTSSGRGGRDAVSALEEDRASLAVRKWDEGRPIY</sequence>
<evidence type="ECO:0000313" key="10">
    <source>
        <dbReference type="EMBL" id="EHY57927.1"/>
    </source>
</evidence>
<dbReference type="GO" id="GO:0034399">
    <property type="term" value="C:nuclear periphery"/>
    <property type="evidence" value="ECO:0007669"/>
    <property type="project" value="TreeGrafter"/>
</dbReference>
<reference evidence="10" key="1">
    <citation type="submission" date="2011-07" db="EMBL/GenBank/DDBJ databases">
        <title>The Genome Sequence of Exophiala (Wangiella) dermatitidis NIH/UT8656.</title>
        <authorList>
            <consortium name="The Broad Institute Genome Sequencing Platform"/>
            <person name="Cuomo C."/>
            <person name="Wang Z."/>
            <person name="Hunicke-Smith S."/>
            <person name="Szanislo P.J."/>
            <person name="Earl A."/>
            <person name="Young S.K."/>
            <person name="Zeng Q."/>
            <person name="Gargeya S."/>
            <person name="Fitzgerald M."/>
            <person name="Haas B."/>
            <person name="Abouelleil A."/>
            <person name="Alvarado L."/>
            <person name="Arachchi H.M."/>
            <person name="Berlin A."/>
            <person name="Brown A."/>
            <person name="Chapman S.B."/>
            <person name="Chen Z."/>
            <person name="Dunbar C."/>
            <person name="Freedman E."/>
            <person name="Gearin G."/>
            <person name="Gellesch M."/>
            <person name="Goldberg J."/>
            <person name="Griggs A."/>
            <person name="Gujja S."/>
            <person name="Heiman D."/>
            <person name="Howarth C."/>
            <person name="Larson L."/>
            <person name="Lui A."/>
            <person name="MacDonald P.J.P."/>
            <person name="Montmayeur A."/>
            <person name="Murphy C."/>
            <person name="Neiman D."/>
            <person name="Pearson M."/>
            <person name="Priest M."/>
            <person name="Roberts A."/>
            <person name="Saif S."/>
            <person name="Shea T."/>
            <person name="Shenoy N."/>
            <person name="Sisk P."/>
            <person name="Stolte C."/>
            <person name="Sykes S."/>
            <person name="Wortman J."/>
            <person name="Nusbaum C."/>
            <person name="Birren B."/>
        </authorList>
    </citation>
    <scope>NUCLEOTIDE SEQUENCE</scope>
    <source>
        <strain evidence="10">NIH/UT8656</strain>
    </source>
</reference>
<evidence type="ECO:0000256" key="6">
    <source>
        <dbReference type="ARBA" id="ARBA00023242"/>
    </source>
</evidence>
<dbReference type="InterPro" id="IPR041885">
    <property type="entry name" value="MAN1_winged_helix_dom"/>
</dbReference>
<feature type="domain" description="HeH/LEM" evidence="9">
    <location>
        <begin position="16"/>
        <end position="50"/>
    </location>
</feature>
<dbReference type="STRING" id="858893.H6C2K8"/>